<proteinExistence type="predicted"/>
<keyword evidence="1" id="KW-0812">Transmembrane</keyword>
<dbReference type="Proteomes" id="UP000292507">
    <property type="component" value="Unassembled WGS sequence"/>
</dbReference>
<keyword evidence="1" id="KW-0472">Membrane</keyword>
<feature type="transmembrane region" description="Helical" evidence="1">
    <location>
        <begin position="38"/>
        <end position="57"/>
    </location>
</feature>
<gene>
    <name evidence="2" type="ORF">BKA19_3721</name>
</gene>
<reference evidence="2 3" key="1">
    <citation type="submission" date="2019-02" db="EMBL/GenBank/DDBJ databases">
        <title>Sequencing the genomes of 1000 actinobacteria strains.</title>
        <authorList>
            <person name="Klenk H.-P."/>
        </authorList>
    </citation>
    <scope>NUCLEOTIDE SEQUENCE [LARGE SCALE GENOMIC DNA]</scope>
    <source>
        <strain evidence="2 3">DSM 44509</strain>
    </source>
</reference>
<keyword evidence="3" id="KW-1185">Reference proteome</keyword>
<comment type="caution">
    <text evidence="2">The sequence shown here is derived from an EMBL/GenBank/DDBJ whole genome shotgun (WGS) entry which is preliminary data.</text>
</comment>
<name>A0A4Q7YBX5_9ACTN</name>
<organism evidence="2 3">
    <name type="scientific">Blastococcus saxobsidens</name>
    <dbReference type="NCBI Taxonomy" id="138336"/>
    <lineage>
        <taxon>Bacteria</taxon>
        <taxon>Bacillati</taxon>
        <taxon>Actinomycetota</taxon>
        <taxon>Actinomycetes</taxon>
        <taxon>Geodermatophilales</taxon>
        <taxon>Geodermatophilaceae</taxon>
        <taxon>Blastococcus</taxon>
    </lineage>
</organism>
<dbReference type="AlphaFoldDB" id="A0A4Q7YBX5"/>
<evidence type="ECO:0000256" key="1">
    <source>
        <dbReference type="SAM" id="Phobius"/>
    </source>
</evidence>
<evidence type="ECO:0000313" key="2">
    <source>
        <dbReference type="EMBL" id="RZU33973.1"/>
    </source>
</evidence>
<evidence type="ECO:0000313" key="3">
    <source>
        <dbReference type="Proteomes" id="UP000292507"/>
    </source>
</evidence>
<dbReference type="EMBL" id="SHKV01000001">
    <property type="protein sequence ID" value="RZU33973.1"/>
    <property type="molecule type" value="Genomic_DNA"/>
</dbReference>
<feature type="transmembrane region" description="Helical" evidence="1">
    <location>
        <begin position="12"/>
        <end position="32"/>
    </location>
</feature>
<keyword evidence="1" id="KW-1133">Transmembrane helix</keyword>
<accession>A0A4Q7YBX5</accession>
<protein>
    <submittedName>
        <fullName evidence="2">Uncharacterized protein</fullName>
    </submittedName>
</protein>
<sequence>MNDVTDQPRGKPLDWLTVALYYVVITTAYLPWFLIADSALMVFAFYLATMIVLLLPFKYVLRKRGYAVDPSKYRWWDYKDRSRPR</sequence>